<dbReference type="InterPro" id="IPR036426">
    <property type="entry name" value="Bulb-type_lectin_dom_sf"/>
</dbReference>
<name>A0ABN3GH78_9ACTN</name>
<evidence type="ECO:0000256" key="1">
    <source>
        <dbReference type="SAM" id="SignalP"/>
    </source>
</evidence>
<evidence type="ECO:0000313" key="3">
    <source>
        <dbReference type="Proteomes" id="UP001501444"/>
    </source>
</evidence>
<protein>
    <recommendedName>
        <fullName evidence="4">Bulb-type lectin domain-containing protein</fullName>
    </recommendedName>
</protein>
<evidence type="ECO:0008006" key="4">
    <source>
        <dbReference type="Google" id="ProtNLM"/>
    </source>
</evidence>
<keyword evidence="1" id="KW-0732">Signal</keyword>
<proteinExistence type="predicted"/>
<evidence type="ECO:0000313" key="2">
    <source>
        <dbReference type="EMBL" id="GAA2351511.1"/>
    </source>
</evidence>
<dbReference type="Proteomes" id="UP001501444">
    <property type="component" value="Unassembled WGS sequence"/>
</dbReference>
<accession>A0ABN3GH78</accession>
<dbReference type="EMBL" id="BAAARV010000031">
    <property type="protein sequence ID" value="GAA2351511.1"/>
    <property type="molecule type" value="Genomic_DNA"/>
</dbReference>
<feature type="signal peptide" evidence="1">
    <location>
        <begin position="1"/>
        <end position="27"/>
    </location>
</feature>
<feature type="chain" id="PRO_5045866732" description="Bulb-type lectin domain-containing protein" evidence="1">
    <location>
        <begin position="28"/>
        <end position="191"/>
    </location>
</feature>
<reference evidence="2 3" key="1">
    <citation type="journal article" date="2019" name="Int. J. Syst. Evol. Microbiol.">
        <title>The Global Catalogue of Microorganisms (GCM) 10K type strain sequencing project: providing services to taxonomists for standard genome sequencing and annotation.</title>
        <authorList>
            <consortium name="The Broad Institute Genomics Platform"/>
            <consortium name="The Broad Institute Genome Sequencing Center for Infectious Disease"/>
            <person name="Wu L."/>
            <person name="Ma J."/>
        </authorList>
    </citation>
    <scope>NUCLEOTIDE SEQUENCE [LARGE SCALE GENOMIC DNA]</scope>
    <source>
        <strain evidence="2 3">JCM 3272</strain>
    </source>
</reference>
<keyword evidence="3" id="KW-1185">Reference proteome</keyword>
<gene>
    <name evidence="2" type="ORF">GCM10010170_041700</name>
</gene>
<sequence>MRWFRIMVAALMAATVAAIGQAATAHAGYPSGYQLWSKIFNPNNNNEYCQLHTNNRNNIRFVNNFYGVRAFFILDGYFAAGDSCRIGKSNLVVSSHSQSIVLYDENGVPRWSMGSPYYVETNRSYSYLQGLDGNFVQYSENGAVLGATNTCCTPYAYEVVMAVQSDGNLVVYWYHYETDFYEVKFTTNTAH</sequence>
<comment type="caution">
    <text evidence="2">The sequence shown here is derived from an EMBL/GenBank/DDBJ whole genome shotgun (WGS) entry which is preliminary data.</text>
</comment>
<dbReference type="Gene3D" id="2.90.10.10">
    <property type="entry name" value="Bulb-type lectin domain"/>
    <property type="match status" value="1"/>
</dbReference>
<dbReference type="SUPFAM" id="SSF51110">
    <property type="entry name" value="alpha-D-mannose-specific plant lectins"/>
    <property type="match status" value="1"/>
</dbReference>
<organism evidence="2 3">
    <name type="scientific">Dactylosporangium salmoneum</name>
    <dbReference type="NCBI Taxonomy" id="53361"/>
    <lineage>
        <taxon>Bacteria</taxon>
        <taxon>Bacillati</taxon>
        <taxon>Actinomycetota</taxon>
        <taxon>Actinomycetes</taxon>
        <taxon>Micromonosporales</taxon>
        <taxon>Micromonosporaceae</taxon>
        <taxon>Dactylosporangium</taxon>
    </lineage>
</organism>
<dbReference type="RefSeq" id="WP_344614113.1">
    <property type="nucleotide sequence ID" value="NZ_BAAARV010000031.1"/>
</dbReference>